<keyword evidence="3 6" id="KW-0378">Hydrolase</keyword>
<feature type="domain" description="Glycoside hydrolase family 38 central" evidence="5">
    <location>
        <begin position="296"/>
        <end position="369"/>
    </location>
</feature>
<dbReference type="RefSeq" id="WP_324717180.1">
    <property type="nucleotide sequence ID" value="NZ_CP141615.1"/>
</dbReference>
<dbReference type="Pfam" id="PF09261">
    <property type="entry name" value="Alpha-mann_mid"/>
    <property type="match status" value="1"/>
</dbReference>
<dbReference type="Gene3D" id="2.70.98.30">
    <property type="entry name" value="Golgi alpha-mannosidase II, domain 4"/>
    <property type="match status" value="1"/>
</dbReference>
<keyword evidence="2" id="KW-0479">Metal-binding</keyword>
<dbReference type="EMBL" id="CP141615">
    <property type="protein sequence ID" value="WRP17909.1"/>
    <property type="molecule type" value="Genomic_DNA"/>
</dbReference>
<dbReference type="InterPro" id="IPR041147">
    <property type="entry name" value="GH38_C"/>
</dbReference>
<reference evidence="6 7" key="1">
    <citation type="journal article" date="2024" name="Front. Microbiol.">
        <title>Novel thermophilic genera Geochorda gen. nov. and Carboxydochorda gen. nov. from the deep terrestrial subsurface reveal the ecophysiological diversity in the class Limnochordia.</title>
        <authorList>
            <person name="Karnachuk O.V."/>
            <person name="Lukina A.P."/>
            <person name="Avakyan M.R."/>
            <person name="Kadnikov V.V."/>
            <person name="Begmatov S."/>
            <person name="Beletsky A.V."/>
            <person name="Vlasova K.G."/>
            <person name="Novikov A.A."/>
            <person name="Shcherbakova V.A."/>
            <person name="Mardanov A.V."/>
            <person name="Ravin N.V."/>
        </authorList>
    </citation>
    <scope>NUCLEOTIDE SEQUENCE [LARGE SCALE GENOMIC DNA]</scope>
    <source>
        <strain evidence="6 7">L945</strain>
    </source>
</reference>
<dbReference type="Gene3D" id="3.20.110.10">
    <property type="entry name" value="Glycoside hydrolase 38, N terminal domain"/>
    <property type="match status" value="1"/>
</dbReference>
<organism evidence="6 7">
    <name type="scientific">Carboxydichorda subterranea</name>
    <dbReference type="NCBI Taxonomy" id="3109565"/>
    <lineage>
        <taxon>Bacteria</taxon>
        <taxon>Bacillati</taxon>
        <taxon>Bacillota</taxon>
        <taxon>Limnochordia</taxon>
        <taxon>Limnochordales</taxon>
        <taxon>Geochordaceae</taxon>
        <taxon>Carboxydichorda</taxon>
    </lineage>
</organism>
<dbReference type="GO" id="GO:0016787">
    <property type="term" value="F:hydrolase activity"/>
    <property type="evidence" value="ECO:0007669"/>
    <property type="project" value="UniProtKB-KW"/>
</dbReference>
<dbReference type="InterPro" id="IPR028995">
    <property type="entry name" value="Glyco_hydro_57/38_cen_sf"/>
</dbReference>
<dbReference type="SMART" id="SM00872">
    <property type="entry name" value="Alpha-mann_mid"/>
    <property type="match status" value="1"/>
</dbReference>
<dbReference type="InterPro" id="IPR037094">
    <property type="entry name" value="Glyco_hydro_38_cen_sf"/>
</dbReference>
<sequence>MAPSQTRVFIVSTTHWDRAWYVPFQEFRWSLVELVDQVLDLLEHRPGYEAFMLDGQSVTLEDYLEIRPEREADVRRLVESGRLQVGPWYVLPDEYLVSPEALVRNLLIGTRLARQLGGRAMLHGYNPDSFGHIGQLPQILRGFGIETTLFWRGFGDEGERIPNEFWWEAPDGSRVLASFLRLGYGNASQIGYPMRWGEVRPLRFDPELAVRQAVEVIEALRRHAAADAVLLLNGTDHTLPQPEIPEVVERLRAQGYDARHATIEEYFAAVRERRPELPTLRGEFNRGRYSPILQSVYSSRMPLKQRNWAVQQLLERLAEPAASMAWLYGSAYPARELEVAWRWLLKNHPHDDICGSSVDQVHREMVYRFDQAEQIGRIVARESLRAIAERVRLERPGPALVVFNPSLVERREVLVAAVPFASGPDGEAGTLRPPSVVDAQGRRQEAQVLAEREEYWAEPRRTRPRRVLDVAFQVAVPAGGFATYYLEPGATTSVAAGDEGSVRVTGDRQMENDRIRLRVERDGTLFLEEKGSGRRYGPLHFFEDTEDAGDEYDFSPAAHSTTVWSLGVVPSFRWVEQGPMRATMELRWELELPAGLAPHGRSRSEERVTCPVVTRVSLKAGERRAEFVTDLDNRARDHRLRVWFETGIQSSEVLVDGHFEVLRRPAGITPHPDWHQPPVPTGLARRWVAVARTDGSGLAVLSRGLPEYEPVPGKSGVTLALTLLRSVGYLSREGLLTRPHGAGPSMATPDAQLIGHHRLEYAVQLFTDLADLQQEAEAYHHPLVAVRADTRLGMLPEEVRAIAGDPALLRPEQRDLPGRVEGLRVEPASIYVSAVKRSEDGQALVVRLANILDTPSEVSVVAGFPLKEAWKARLDETPEETLETRADGVKLTVKAGQVVTIRLVPVR</sequence>
<dbReference type="PANTHER" id="PTHR46017">
    <property type="entry name" value="ALPHA-MANNOSIDASE 2C1"/>
    <property type="match status" value="1"/>
</dbReference>
<gene>
    <name evidence="6" type="ORF">U7230_02535</name>
</gene>
<protein>
    <submittedName>
        <fullName evidence="6">Glycoside hydrolase family 38 C-terminal domain-containing protein</fullName>
    </submittedName>
</protein>
<dbReference type="InterPro" id="IPR027291">
    <property type="entry name" value="Glyco_hydro_38_N_sf"/>
</dbReference>
<accession>A0ABZ1BYY8</accession>
<dbReference type="InterPro" id="IPR000602">
    <property type="entry name" value="Glyco_hydro_38_N"/>
</dbReference>
<comment type="similarity">
    <text evidence="1">Belongs to the glycosyl hydrolase 38 family.</text>
</comment>
<dbReference type="Pfam" id="PF07748">
    <property type="entry name" value="Glyco_hydro_38C"/>
    <property type="match status" value="1"/>
</dbReference>
<dbReference type="SUPFAM" id="SSF88713">
    <property type="entry name" value="Glycoside hydrolase/deacetylase"/>
    <property type="match status" value="1"/>
</dbReference>
<dbReference type="Pfam" id="PF01074">
    <property type="entry name" value="Glyco_hydro_38N"/>
    <property type="match status" value="1"/>
</dbReference>
<keyword evidence="7" id="KW-1185">Reference proteome</keyword>
<dbReference type="InterPro" id="IPR011013">
    <property type="entry name" value="Gal_mutarotase_sf_dom"/>
</dbReference>
<dbReference type="Pfam" id="PF17677">
    <property type="entry name" value="Glyco_hydro38C2"/>
    <property type="match status" value="1"/>
</dbReference>
<evidence type="ECO:0000256" key="3">
    <source>
        <dbReference type="ARBA" id="ARBA00022801"/>
    </source>
</evidence>
<dbReference type="InterPro" id="IPR011682">
    <property type="entry name" value="Glyco_hydro_38_C"/>
</dbReference>
<dbReference type="Gene3D" id="1.20.1270.50">
    <property type="entry name" value="Glycoside hydrolase family 38, central domain"/>
    <property type="match status" value="1"/>
</dbReference>
<dbReference type="SUPFAM" id="SSF74650">
    <property type="entry name" value="Galactose mutarotase-like"/>
    <property type="match status" value="1"/>
</dbReference>
<evidence type="ECO:0000256" key="2">
    <source>
        <dbReference type="ARBA" id="ARBA00022723"/>
    </source>
</evidence>
<evidence type="ECO:0000313" key="7">
    <source>
        <dbReference type="Proteomes" id="UP001332192"/>
    </source>
</evidence>
<dbReference type="InterPro" id="IPR015341">
    <property type="entry name" value="Glyco_hydro_38_cen"/>
</dbReference>
<proteinExistence type="inferred from homology"/>
<evidence type="ECO:0000259" key="5">
    <source>
        <dbReference type="SMART" id="SM00872"/>
    </source>
</evidence>
<dbReference type="Proteomes" id="UP001332192">
    <property type="component" value="Chromosome"/>
</dbReference>
<dbReference type="SUPFAM" id="SSF88688">
    <property type="entry name" value="Families 57/38 glycoside transferase middle domain"/>
    <property type="match status" value="1"/>
</dbReference>
<evidence type="ECO:0000256" key="4">
    <source>
        <dbReference type="ARBA" id="ARBA00023295"/>
    </source>
</evidence>
<name>A0ABZ1BYY8_9FIRM</name>
<keyword evidence="4" id="KW-0326">Glycosidase</keyword>
<evidence type="ECO:0000313" key="6">
    <source>
        <dbReference type="EMBL" id="WRP17909.1"/>
    </source>
</evidence>
<dbReference type="PANTHER" id="PTHR46017:SF2">
    <property type="entry name" value="MANNOSYLGLYCERATE HYDROLASE"/>
    <property type="match status" value="1"/>
</dbReference>
<dbReference type="InterPro" id="IPR011330">
    <property type="entry name" value="Glyco_hydro/deAcase_b/a-brl"/>
</dbReference>
<evidence type="ECO:0000256" key="1">
    <source>
        <dbReference type="ARBA" id="ARBA00009792"/>
    </source>
</evidence>